<keyword evidence="2" id="KW-1185">Reference proteome</keyword>
<gene>
    <name evidence="1" type="ORF">L6164_000520</name>
</gene>
<accession>A0ACB9Q6P5</accession>
<reference evidence="1 2" key="1">
    <citation type="journal article" date="2022" name="DNA Res.">
        <title>Chromosomal-level genome assembly of the orchid tree Bauhinia variegata (Leguminosae; Cercidoideae) supports the allotetraploid origin hypothesis of Bauhinia.</title>
        <authorList>
            <person name="Zhong Y."/>
            <person name="Chen Y."/>
            <person name="Zheng D."/>
            <person name="Pang J."/>
            <person name="Liu Y."/>
            <person name="Luo S."/>
            <person name="Meng S."/>
            <person name="Qian L."/>
            <person name="Wei D."/>
            <person name="Dai S."/>
            <person name="Zhou R."/>
        </authorList>
    </citation>
    <scope>NUCLEOTIDE SEQUENCE [LARGE SCALE GENOMIC DNA]</scope>
    <source>
        <strain evidence="1">BV-YZ2020</strain>
    </source>
</reference>
<dbReference type="EMBL" id="CM039426">
    <property type="protein sequence ID" value="KAI4356498.1"/>
    <property type="molecule type" value="Genomic_DNA"/>
</dbReference>
<organism evidence="1 2">
    <name type="scientific">Bauhinia variegata</name>
    <name type="common">Purple orchid tree</name>
    <name type="synonym">Phanera variegata</name>
    <dbReference type="NCBI Taxonomy" id="167791"/>
    <lineage>
        <taxon>Eukaryota</taxon>
        <taxon>Viridiplantae</taxon>
        <taxon>Streptophyta</taxon>
        <taxon>Embryophyta</taxon>
        <taxon>Tracheophyta</taxon>
        <taxon>Spermatophyta</taxon>
        <taxon>Magnoliopsida</taxon>
        <taxon>eudicotyledons</taxon>
        <taxon>Gunneridae</taxon>
        <taxon>Pentapetalae</taxon>
        <taxon>rosids</taxon>
        <taxon>fabids</taxon>
        <taxon>Fabales</taxon>
        <taxon>Fabaceae</taxon>
        <taxon>Cercidoideae</taxon>
        <taxon>Cercideae</taxon>
        <taxon>Bauhiniinae</taxon>
        <taxon>Bauhinia</taxon>
    </lineage>
</organism>
<protein>
    <submittedName>
        <fullName evidence="1">Uncharacterized protein</fullName>
    </submittedName>
</protein>
<evidence type="ECO:0000313" key="1">
    <source>
        <dbReference type="EMBL" id="KAI4356498.1"/>
    </source>
</evidence>
<proteinExistence type="predicted"/>
<sequence length="157" mass="17822">MMKVEMTSLFCYTAIPSQTRHLALEKSACLGLYQRFQLHTHSQILHTPSLKAKDKPHLLLKQSFTMAEQNKGDNQPSEPLPRSYNELLGGNRPRKTSWPELVGVTAEEAERKIKEDMAGAEIQVVPPDHFVTADFRPQRVRLYVDQSQKVIRTPGIG</sequence>
<evidence type="ECO:0000313" key="2">
    <source>
        <dbReference type="Proteomes" id="UP000828941"/>
    </source>
</evidence>
<comment type="caution">
    <text evidence="1">The sequence shown here is derived from an EMBL/GenBank/DDBJ whole genome shotgun (WGS) entry which is preliminary data.</text>
</comment>
<dbReference type="Proteomes" id="UP000828941">
    <property type="component" value="Chromosome 1"/>
</dbReference>
<name>A0ACB9Q6P5_BAUVA</name>